<gene>
    <name evidence="1" type="ORF">HPB49_010991</name>
</gene>
<reference evidence="1" key="1">
    <citation type="submission" date="2020-05" db="EMBL/GenBank/DDBJ databases">
        <title>Large-scale comparative analyses of tick genomes elucidate their genetic diversity and vector capacities.</title>
        <authorList>
            <person name="Jia N."/>
            <person name="Wang J."/>
            <person name="Shi W."/>
            <person name="Du L."/>
            <person name="Sun Y."/>
            <person name="Zhan W."/>
            <person name="Jiang J."/>
            <person name="Wang Q."/>
            <person name="Zhang B."/>
            <person name="Ji P."/>
            <person name="Sakyi L.B."/>
            <person name="Cui X."/>
            <person name="Yuan T."/>
            <person name="Jiang B."/>
            <person name="Yang W."/>
            <person name="Lam T.T.-Y."/>
            <person name="Chang Q."/>
            <person name="Ding S."/>
            <person name="Wang X."/>
            <person name="Zhu J."/>
            <person name="Ruan X."/>
            <person name="Zhao L."/>
            <person name="Wei J."/>
            <person name="Que T."/>
            <person name="Du C."/>
            <person name="Cheng J."/>
            <person name="Dai P."/>
            <person name="Han X."/>
            <person name="Huang E."/>
            <person name="Gao Y."/>
            <person name="Liu J."/>
            <person name="Shao H."/>
            <person name="Ye R."/>
            <person name="Li L."/>
            <person name="Wei W."/>
            <person name="Wang X."/>
            <person name="Wang C."/>
            <person name="Yang T."/>
            <person name="Huo Q."/>
            <person name="Li W."/>
            <person name="Guo W."/>
            <person name="Chen H."/>
            <person name="Zhou L."/>
            <person name="Ni X."/>
            <person name="Tian J."/>
            <person name="Zhou Y."/>
            <person name="Sheng Y."/>
            <person name="Liu T."/>
            <person name="Pan Y."/>
            <person name="Xia L."/>
            <person name="Li J."/>
            <person name="Zhao F."/>
            <person name="Cao W."/>
        </authorList>
    </citation>
    <scope>NUCLEOTIDE SEQUENCE</scope>
    <source>
        <strain evidence="1">Dsil-2018</strain>
    </source>
</reference>
<protein>
    <submittedName>
        <fullName evidence="1">Uncharacterized protein</fullName>
    </submittedName>
</protein>
<evidence type="ECO:0000313" key="2">
    <source>
        <dbReference type="Proteomes" id="UP000821865"/>
    </source>
</evidence>
<proteinExistence type="predicted"/>
<dbReference type="EMBL" id="CM023473">
    <property type="protein sequence ID" value="KAH7953673.1"/>
    <property type="molecule type" value="Genomic_DNA"/>
</dbReference>
<accession>A0ACB8CWS3</accession>
<organism evidence="1 2">
    <name type="scientific">Dermacentor silvarum</name>
    <name type="common">Tick</name>
    <dbReference type="NCBI Taxonomy" id="543639"/>
    <lineage>
        <taxon>Eukaryota</taxon>
        <taxon>Metazoa</taxon>
        <taxon>Ecdysozoa</taxon>
        <taxon>Arthropoda</taxon>
        <taxon>Chelicerata</taxon>
        <taxon>Arachnida</taxon>
        <taxon>Acari</taxon>
        <taxon>Parasitiformes</taxon>
        <taxon>Ixodida</taxon>
        <taxon>Ixodoidea</taxon>
        <taxon>Ixodidae</taxon>
        <taxon>Rhipicephalinae</taxon>
        <taxon>Dermacentor</taxon>
    </lineage>
</organism>
<evidence type="ECO:0000313" key="1">
    <source>
        <dbReference type="EMBL" id="KAH7953673.1"/>
    </source>
</evidence>
<sequence>MSRAIPSNAGRPSVTCCQSRGRESGKIQDESCTPMSAAQETSFGQEAFPFCRQVKSFTARTLGVVDNVAGQEYSKATEASQEEHSSPQHTAQPHGELGLDLIEKHLYYFRKTKNQLVIDRRQFTRISQVSAEECARQCWEATFDCKDFDFCFASGKQNMGVGTCTMYAHNDEPVKTTMSPVCSTYACTGNLSATPGGLSYFMILLGIGIGAAALFGYGFYRSHRANRV</sequence>
<name>A0ACB8CWS3_DERSI</name>
<keyword evidence="2" id="KW-1185">Reference proteome</keyword>
<comment type="caution">
    <text evidence="1">The sequence shown here is derived from an EMBL/GenBank/DDBJ whole genome shotgun (WGS) entry which is preliminary data.</text>
</comment>
<dbReference type="Proteomes" id="UP000821865">
    <property type="component" value="Chromosome 4"/>
</dbReference>